<evidence type="ECO:0000313" key="2">
    <source>
        <dbReference type="EMBL" id="KAK7208580.1"/>
    </source>
</evidence>
<evidence type="ECO:0000313" key="3">
    <source>
        <dbReference type="Proteomes" id="UP001498771"/>
    </source>
</evidence>
<dbReference type="Proteomes" id="UP001498771">
    <property type="component" value="Unassembled WGS sequence"/>
</dbReference>
<sequence>MSKYWCKPCKTFVLDTKLGKSQHEASVRHKSSMDRMIRDLNRTKVQAQRSDRDAKRILEQIEKAVGGEIGTSAPSSAPVAATKTITTTAAKPTSSTTPSQKVPMISSKSKVLPSFIQKKPTSTKQKSSVLGMLPDGLPPSSSVGGIQPKSGGSRIAKGGAGGSKGFSNGSVKRS</sequence>
<dbReference type="InterPro" id="IPR040023">
    <property type="entry name" value="WBP4"/>
</dbReference>
<gene>
    <name evidence="2" type="ORF">BZA70DRAFT_274113</name>
</gene>
<feature type="compositionally biased region" description="Low complexity" evidence="1">
    <location>
        <begin position="165"/>
        <end position="174"/>
    </location>
</feature>
<comment type="caution">
    <text evidence="2">The sequence shown here is derived from an EMBL/GenBank/DDBJ whole genome shotgun (WGS) entry which is preliminary data.</text>
</comment>
<protein>
    <recommendedName>
        <fullName evidence="4">U1-type domain-containing protein</fullName>
    </recommendedName>
</protein>
<evidence type="ECO:0000256" key="1">
    <source>
        <dbReference type="SAM" id="MobiDB-lite"/>
    </source>
</evidence>
<feature type="region of interest" description="Disordered" evidence="1">
    <location>
        <begin position="68"/>
        <end position="174"/>
    </location>
</feature>
<proteinExistence type="predicted"/>
<dbReference type="GeneID" id="90037445"/>
<dbReference type="PANTHER" id="PTHR13173">
    <property type="entry name" value="WW DOMAIN BINDING PROTEIN 4"/>
    <property type="match status" value="1"/>
</dbReference>
<name>A0ABR1FFE4_9ASCO</name>
<feature type="compositionally biased region" description="Low complexity" evidence="1">
    <location>
        <begin position="117"/>
        <end position="128"/>
    </location>
</feature>
<keyword evidence="3" id="KW-1185">Reference proteome</keyword>
<accession>A0ABR1FFE4</accession>
<evidence type="ECO:0008006" key="4">
    <source>
        <dbReference type="Google" id="ProtNLM"/>
    </source>
</evidence>
<organism evidence="2 3">
    <name type="scientific">Myxozyma melibiosi</name>
    <dbReference type="NCBI Taxonomy" id="54550"/>
    <lineage>
        <taxon>Eukaryota</taxon>
        <taxon>Fungi</taxon>
        <taxon>Dikarya</taxon>
        <taxon>Ascomycota</taxon>
        <taxon>Saccharomycotina</taxon>
        <taxon>Lipomycetes</taxon>
        <taxon>Lipomycetales</taxon>
        <taxon>Lipomycetaceae</taxon>
        <taxon>Myxozyma</taxon>
    </lineage>
</organism>
<dbReference type="RefSeq" id="XP_064771613.1">
    <property type="nucleotide sequence ID" value="XM_064911933.1"/>
</dbReference>
<feature type="compositionally biased region" description="Low complexity" evidence="1">
    <location>
        <begin position="72"/>
        <end position="101"/>
    </location>
</feature>
<dbReference type="EMBL" id="JBBJBU010000001">
    <property type="protein sequence ID" value="KAK7208580.1"/>
    <property type="molecule type" value="Genomic_DNA"/>
</dbReference>
<dbReference type="PANTHER" id="PTHR13173:SF10">
    <property type="entry name" value="WW DOMAIN-BINDING PROTEIN 4"/>
    <property type="match status" value="1"/>
</dbReference>
<reference evidence="2 3" key="1">
    <citation type="submission" date="2024-03" db="EMBL/GenBank/DDBJ databases">
        <title>Genome-scale model development and genomic sequencing of the oleaginous clade Lipomyces.</title>
        <authorList>
            <consortium name="Lawrence Berkeley National Laboratory"/>
            <person name="Czajka J.J."/>
            <person name="Han Y."/>
            <person name="Kim J."/>
            <person name="Mondo S.J."/>
            <person name="Hofstad B.A."/>
            <person name="Robles A."/>
            <person name="Haridas S."/>
            <person name="Riley R."/>
            <person name="LaButti K."/>
            <person name="Pangilinan J."/>
            <person name="Andreopoulos W."/>
            <person name="Lipzen A."/>
            <person name="Yan J."/>
            <person name="Wang M."/>
            <person name="Ng V."/>
            <person name="Grigoriev I.V."/>
            <person name="Spatafora J.W."/>
            <person name="Magnuson J.K."/>
            <person name="Baker S.E."/>
            <person name="Pomraning K.R."/>
        </authorList>
    </citation>
    <scope>NUCLEOTIDE SEQUENCE [LARGE SCALE GENOMIC DNA]</scope>
    <source>
        <strain evidence="2 3">Phaff 52-87</strain>
    </source>
</reference>